<dbReference type="SUPFAM" id="SSF47473">
    <property type="entry name" value="EF-hand"/>
    <property type="match status" value="1"/>
</dbReference>
<evidence type="ECO:0008006" key="5">
    <source>
        <dbReference type="Google" id="ProtNLM"/>
    </source>
</evidence>
<evidence type="ECO:0000313" key="4">
    <source>
        <dbReference type="Proteomes" id="UP000054166"/>
    </source>
</evidence>
<dbReference type="Pfam" id="PF13164">
    <property type="entry name" value="Diedel"/>
    <property type="match status" value="1"/>
</dbReference>
<dbReference type="Proteomes" id="UP000054166">
    <property type="component" value="Unassembled WGS sequence"/>
</dbReference>
<sequence length="145" mass="16502">MFFTASILIIFITLSQQGLQPARAECCPCPYIECLDGTLCTPYCGYGPCNIFGCNCDNGCRVCRWSTGCDSSLEKFSLSDDKSRDFYWIADTNRDGKMTFAEWQDSTARSTRHKANDLMLFEQWTKYDTVNVGYLTEDEAVNRRA</sequence>
<evidence type="ECO:0000256" key="1">
    <source>
        <dbReference type="ARBA" id="ARBA00022837"/>
    </source>
</evidence>
<dbReference type="InParanoid" id="A0A0C3EW82"/>
<dbReference type="InterPro" id="IPR011992">
    <property type="entry name" value="EF-hand-dom_pair"/>
</dbReference>
<gene>
    <name evidence="3" type="ORF">PILCRDRAFT_829885</name>
</gene>
<feature type="signal peptide" evidence="2">
    <location>
        <begin position="1"/>
        <end position="24"/>
    </location>
</feature>
<reference evidence="4" key="2">
    <citation type="submission" date="2015-01" db="EMBL/GenBank/DDBJ databases">
        <title>Evolutionary Origins and Diversification of the Mycorrhizal Mutualists.</title>
        <authorList>
            <consortium name="DOE Joint Genome Institute"/>
            <consortium name="Mycorrhizal Genomics Consortium"/>
            <person name="Kohler A."/>
            <person name="Kuo A."/>
            <person name="Nagy L.G."/>
            <person name="Floudas D."/>
            <person name="Copeland A."/>
            <person name="Barry K.W."/>
            <person name="Cichocki N."/>
            <person name="Veneault-Fourrey C."/>
            <person name="LaButti K."/>
            <person name="Lindquist E.A."/>
            <person name="Lipzen A."/>
            <person name="Lundell T."/>
            <person name="Morin E."/>
            <person name="Murat C."/>
            <person name="Riley R."/>
            <person name="Ohm R."/>
            <person name="Sun H."/>
            <person name="Tunlid A."/>
            <person name="Henrissat B."/>
            <person name="Grigoriev I.V."/>
            <person name="Hibbett D.S."/>
            <person name="Martin F."/>
        </authorList>
    </citation>
    <scope>NUCLEOTIDE SEQUENCE [LARGE SCALE GENOMIC DNA]</scope>
    <source>
        <strain evidence="4">F 1598</strain>
    </source>
</reference>
<reference evidence="3 4" key="1">
    <citation type="submission" date="2014-04" db="EMBL/GenBank/DDBJ databases">
        <authorList>
            <consortium name="DOE Joint Genome Institute"/>
            <person name="Kuo A."/>
            <person name="Tarkka M."/>
            <person name="Buscot F."/>
            <person name="Kohler A."/>
            <person name="Nagy L.G."/>
            <person name="Floudas D."/>
            <person name="Copeland A."/>
            <person name="Barry K.W."/>
            <person name="Cichocki N."/>
            <person name="Veneault-Fourrey C."/>
            <person name="LaButti K."/>
            <person name="Lindquist E.A."/>
            <person name="Lipzen A."/>
            <person name="Lundell T."/>
            <person name="Morin E."/>
            <person name="Murat C."/>
            <person name="Sun H."/>
            <person name="Tunlid A."/>
            <person name="Henrissat B."/>
            <person name="Grigoriev I.V."/>
            <person name="Hibbett D.S."/>
            <person name="Martin F."/>
            <person name="Nordberg H.P."/>
            <person name="Cantor M.N."/>
            <person name="Hua S.X."/>
        </authorList>
    </citation>
    <scope>NUCLEOTIDE SEQUENCE [LARGE SCALE GENOMIC DNA]</scope>
    <source>
        <strain evidence="3 4">F 1598</strain>
    </source>
</reference>
<dbReference type="InterPro" id="IPR018247">
    <property type="entry name" value="EF_Hand_1_Ca_BS"/>
</dbReference>
<dbReference type="Gene3D" id="3.30.70.2800">
    <property type="match status" value="1"/>
</dbReference>
<dbReference type="AlphaFoldDB" id="A0A0C3EW82"/>
<name>A0A0C3EW82_PILCF</name>
<evidence type="ECO:0000256" key="2">
    <source>
        <dbReference type="SAM" id="SignalP"/>
    </source>
</evidence>
<organism evidence="3 4">
    <name type="scientific">Piloderma croceum (strain F 1598)</name>
    <dbReference type="NCBI Taxonomy" id="765440"/>
    <lineage>
        <taxon>Eukaryota</taxon>
        <taxon>Fungi</taxon>
        <taxon>Dikarya</taxon>
        <taxon>Basidiomycota</taxon>
        <taxon>Agaricomycotina</taxon>
        <taxon>Agaricomycetes</taxon>
        <taxon>Agaricomycetidae</taxon>
        <taxon>Atheliales</taxon>
        <taxon>Atheliaceae</taxon>
        <taxon>Piloderma</taxon>
    </lineage>
</organism>
<evidence type="ECO:0000313" key="3">
    <source>
        <dbReference type="EMBL" id="KIM72254.1"/>
    </source>
</evidence>
<dbReference type="InterPro" id="IPR025061">
    <property type="entry name" value="Diedel"/>
</dbReference>
<dbReference type="HOGENOM" id="CLU_1787558_0_0_1"/>
<dbReference type="EMBL" id="KN833147">
    <property type="protein sequence ID" value="KIM72254.1"/>
    <property type="molecule type" value="Genomic_DNA"/>
</dbReference>
<proteinExistence type="predicted"/>
<accession>A0A0C3EW82</accession>
<dbReference type="OrthoDB" id="524326at2759"/>
<dbReference type="PROSITE" id="PS00018">
    <property type="entry name" value="EF_HAND_1"/>
    <property type="match status" value="1"/>
</dbReference>
<keyword evidence="2" id="KW-0732">Signal</keyword>
<keyword evidence="1" id="KW-0106">Calcium</keyword>
<protein>
    <recommendedName>
        <fullName evidence="5">EF-hand domain-containing protein</fullName>
    </recommendedName>
</protein>
<keyword evidence="4" id="KW-1185">Reference proteome</keyword>
<feature type="chain" id="PRO_5002164266" description="EF-hand domain-containing protein" evidence="2">
    <location>
        <begin position="25"/>
        <end position="145"/>
    </location>
</feature>